<comment type="caution">
    <text evidence="3">The sequence shown here is derived from an EMBL/GenBank/DDBJ whole genome shotgun (WGS) entry which is preliminary data.</text>
</comment>
<name>A0AAD5AGQ0_SILAS</name>
<keyword evidence="4" id="KW-1185">Reference proteome</keyword>
<dbReference type="PANTHER" id="PTHR45828">
    <property type="entry name" value="CYTOCHROME B561/FERRIC REDUCTASE TRANSMEMBRANE"/>
    <property type="match status" value="1"/>
</dbReference>
<dbReference type="Pfam" id="PF02014">
    <property type="entry name" value="Reeler"/>
    <property type="match status" value="1"/>
</dbReference>
<gene>
    <name evidence="3" type="ORF">C0J50_0431</name>
</gene>
<dbReference type="InterPro" id="IPR002861">
    <property type="entry name" value="Reeler_dom"/>
</dbReference>
<keyword evidence="1" id="KW-0732">Signal</keyword>
<feature type="signal peptide" evidence="1">
    <location>
        <begin position="1"/>
        <end position="19"/>
    </location>
</feature>
<evidence type="ECO:0000313" key="4">
    <source>
        <dbReference type="Proteomes" id="UP001205998"/>
    </source>
</evidence>
<accession>A0AAD5AGQ0</accession>
<dbReference type="AlphaFoldDB" id="A0AAD5AGQ0"/>
<dbReference type="InterPro" id="IPR051237">
    <property type="entry name" value="Ferric-chelate_Red/DefProt"/>
</dbReference>
<dbReference type="GO" id="GO:0016020">
    <property type="term" value="C:membrane"/>
    <property type="evidence" value="ECO:0007669"/>
    <property type="project" value="TreeGrafter"/>
</dbReference>
<evidence type="ECO:0000313" key="3">
    <source>
        <dbReference type="EMBL" id="KAI5615750.1"/>
    </source>
</evidence>
<evidence type="ECO:0000259" key="2">
    <source>
        <dbReference type="Pfam" id="PF02014"/>
    </source>
</evidence>
<proteinExistence type="predicted"/>
<feature type="chain" id="PRO_5041971688" description="Reelin domain-containing protein" evidence="1">
    <location>
        <begin position="20"/>
        <end position="137"/>
    </location>
</feature>
<evidence type="ECO:0000256" key="1">
    <source>
        <dbReference type="SAM" id="SignalP"/>
    </source>
</evidence>
<feature type="domain" description="Reelin" evidence="2">
    <location>
        <begin position="29"/>
        <end position="63"/>
    </location>
</feature>
<dbReference type="EMBL" id="MU554589">
    <property type="protein sequence ID" value="KAI5615750.1"/>
    <property type="molecule type" value="Genomic_DNA"/>
</dbReference>
<sequence length="137" mass="14730">MLLVLFVACWLQVWTGVAGYSTGAPVSRCGDMTPGHNVTSQTSPSPYTIKVSNTTFSTNQMIKGPIRIQPDRCGDLGATIVTNKTTFWINLKSETLNRVGGNNAAADPKVAVTPVLFLMLMSTVFQSFIDAPSTTSR</sequence>
<reference evidence="3" key="1">
    <citation type="submission" date="2018-07" db="EMBL/GenBank/DDBJ databases">
        <title>Comparative genomics of catfishes provides insights into carnivory and benthic adaptation.</title>
        <authorList>
            <person name="Zhang Y."/>
            <person name="Wang D."/>
            <person name="Peng Z."/>
            <person name="Zheng S."/>
            <person name="Shao F."/>
            <person name="Tao W."/>
        </authorList>
    </citation>
    <scope>NUCLEOTIDE SEQUENCE</scope>
    <source>
        <strain evidence="3">Chongqing</strain>
    </source>
</reference>
<protein>
    <recommendedName>
        <fullName evidence="2">Reelin domain-containing protein</fullName>
    </recommendedName>
</protein>
<dbReference type="PANTHER" id="PTHR45828:SF36">
    <property type="entry name" value="REELIN DOMAIN-CONTAINING PROTEIN"/>
    <property type="match status" value="1"/>
</dbReference>
<dbReference type="Proteomes" id="UP001205998">
    <property type="component" value="Unassembled WGS sequence"/>
</dbReference>
<organism evidence="3 4">
    <name type="scientific">Silurus asotus</name>
    <name type="common">Amur catfish</name>
    <name type="synonym">Parasilurus asotus</name>
    <dbReference type="NCBI Taxonomy" id="30991"/>
    <lineage>
        <taxon>Eukaryota</taxon>
        <taxon>Metazoa</taxon>
        <taxon>Chordata</taxon>
        <taxon>Craniata</taxon>
        <taxon>Vertebrata</taxon>
        <taxon>Euteleostomi</taxon>
        <taxon>Actinopterygii</taxon>
        <taxon>Neopterygii</taxon>
        <taxon>Teleostei</taxon>
        <taxon>Ostariophysi</taxon>
        <taxon>Siluriformes</taxon>
        <taxon>Siluridae</taxon>
        <taxon>Silurus</taxon>
    </lineage>
</organism>